<dbReference type="InterPro" id="IPR000415">
    <property type="entry name" value="Nitroreductase-like"/>
</dbReference>
<evidence type="ECO:0000256" key="1">
    <source>
        <dbReference type="ARBA" id="ARBA00001917"/>
    </source>
</evidence>
<dbReference type="Gene3D" id="3.40.109.10">
    <property type="entry name" value="NADH Oxidase"/>
    <property type="match status" value="1"/>
</dbReference>
<dbReference type="EMBL" id="AEEH01000043">
    <property type="protein sequence ID" value="EFM25196.1"/>
    <property type="molecule type" value="Genomic_DNA"/>
</dbReference>
<evidence type="ECO:0000256" key="5">
    <source>
        <dbReference type="ARBA" id="ARBA00023002"/>
    </source>
</evidence>
<dbReference type="PANTHER" id="PTHR43673">
    <property type="entry name" value="NAD(P)H NITROREDUCTASE YDGI-RELATED"/>
    <property type="match status" value="1"/>
</dbReference>
<dbReference type="STRING" id="862517.HMPREF9225_1085"/>
<accession>E0NLY5</accession>
<organism evidence="7 8">
    <name type="scientific">Peptoniphilus duerdenii ATCC BAA-1640</name>
    <dbReference type="NCBI Taxonomy" id="862517"/>
    <lineage>
        <taxon>Bacteria</taxon>
        <taxon>Bacillati</taxon>
        <taxon>Bacillota</taxon>
        <taxon>Tissierellia</taxon>
        <taxon>Tissierellales</taxon>
        <taxon>Peptoniphilaceae</taxon>
        <taxon>Peptoniphilus</taxon>
    </lineage>
</organism>
<proteinExistence type="inferred from homology"/>
<evidence type="ECO:0000256" key="2">
    <source>
        <dbReference type="ARBA" id="ARBA00007118"/>
    </source>
</evidence>
<feature type="domain" description="Putative nitroreductase TM1586" evidence="6">
    <location>
        <begin position="16"/>
        <end position="241"/>
    </location>
</feature>
<dbReference type="Proteomes" id="UP000003280">
    <property type="component" value="Unassembled WGS sequence"/>
</dbReference>
<evidence type="ECO:0000256" key="4">
    <source>
        <dbReference type="ARBA" id="ARBA00022643"/>
    </source>
</evidence>
<dbReference type="Gene3D" id="3.40.109.30">
    <property type="entry name" value="putative nitroreductase (tm1586), domain 2"/>
    <property type="match status" value="1"/>
</dbReference>
<evidence type="ECO:0000313" key="8">
    <source>
        <dbReference type="Proteomes" id="UP000003280"/>
    </source>
</evidence>
<gene>
    <name evidence="7" type="ORF">HMPREF9225_1085</name>
</gene>
<dbReference type="SUPFAM" id="SSF55469">
    <property type="entry name" value="FMN-dependent nitroreductase-like"/>
    <property type="match status" value="2"/>
</dbReference>
<evidence type="ECO:0000313" key="7">
    <source>
        <dbReference type="EMBL" id="EFM25196.1"/>
    </source>
</evidence>
<dbReference type="PANTHER" id="PTHR43673:SF2">
    <property type="entry name" value="NITROREDUCTASE"/>
    <property type="match status" value="1"/>
</dbReference>
<name>E0NLY5_9FIRM</name>
<keyword evidence="3" id="KW-0285">Flavoprotein</keyword>
<dbReference type="GO" id="GO:0016491">
    <property type="term" value="F:oxidoreductase activity"/>
    <property type="evidence" value="ECO:0007669"/>
    <property type="project" value="UniProtKB-KW"/>
</dbReference>
<keyword evidence="8" id="KW-1185">Reference proteome</keyword>
<dbReference type="Pfam" id="PF14512">
    <property type="entry name" value="TM1586_NiRdase"/>
    <property type="match status" value="1"/>
</dbReference>
<dbReference type="InterPro" id="IPR029478">
    <property type="entry name" value="TM1586_NiRdase"/>
</dbReference>
<keyword evidence="5" id="KW-0560">Oxidoreductase</keyword>
<evidence type="ECO:0000259" key="6">
    <source>
        <dbReference type="Pfam" id="PF14512"/>
    </source>
</evidence>
<protein>
    <recommendedName>
        <fullName evidence="6">Putative nitroreductase TM1586 domain-containing protein</fullName>
    </recommendedName>
</protein>
<sequence length="271" mass="31016">MRKSESLSEVNMLLTNFLEKRKSVRNFTDKSADSATLDKVKSIIKNSEEENYILFENGKIIAKGLEGKAGYNNTMIVAPHYIGLSVNGSTDEDRLKTGYYLEKINTELIRLGLSTCWITVDNVDDATSKSVFGEEGAHISYLIAFGYPKARKLFDPKTQSERKPVSEIVFVDDFNHPATAEDLEQYGILNIMSTIRYAPNYMNLQPWRFLIKESAMELFMEEKYDKTKTLVDCGVIMYYFEELMKAMGRKSTWNIKLEEAEGMLKIATFTM</sequence>
<dbReference type="eggNOG" id="COG0778">
    <property type="taxonomic scope" value="Bacteria"/>
</dbReference>
<dbReference type="AlphaFoldDB" id="E0NLY5"/>
<comment type="caution">
    <text evidence="7">The sequence shown here is derived from an EMBL/GenBank/DDBJ whole genome shotgun (WGS) entry which is preliminary data.</text>
</comment>
<comment type="similarity">
    <text evidence="2">Belongs to the nitroreductase family.</text>
</comment>
<dbReference type="HOGENOM" id="CLU_070562_0_0_9"/>
<comment type="cofactor">
    <cofactor evidence="1">
        <name>FMN</name>
        <dbReference type="ChEBI" id="CHEBI:58210"/>
    </cofactor>
</comment>
<reference evidence="7 8" key="1">
    <citation type="submission" date="2010-07" db="EMBL/GenBank/DDBJ databases">
        <authorList>
            <person name="Muzny D."/>
            <person name="Qin X."/>
            <person name="Deng J."/>
            <person name="Jiang H."/>
            <person name="Liu Y."/>
            <person name="Qu J."/>
            <person name="Song X.-Z."/>
            <person name="Zhang L."/>
            <person name="Thornton R."/>
            <person name="Coyle M."/>
            <person name="Francisco L."/>
            <person name="Jackson L."/>
            <person name="Javaid M."/>
            <person name="Korchina V."/>
            <person name="Kovar C."/>
            <person name="Mata R."/>
            <person name="Mathew T."/>
            <person name="Ngo R."/>
            <person name="Nguyen L."/>
            <person name="Nguyen N."/>
            <person name="Okwuonu G."/>
            <person name="Ongeri F."/>
            <person name="Pham C."/>
            <person name="Simmons D."/>
            <person name="Wilczek-Boney K."/>
            <person name="Hale W."/>
            <person name="Jakkamsetti A."/>
            <person name="Pham P."/>
            <person name="Ruth R."/>
            <person name="San Lucas F."/>
            <person name="Warren J."/>
            <person name="Zhang J."/>
            <person name="Zhao Z."/>
            <person name="Zhou C."/>
            <person name="Zhu D."/>
            <person name="Lee S."/>
            <person name="Bess C."/>
            <person name="Blankenburg K."/>
            <person name="Forbes L."/>
            <person name="Fu Q."/>
            <person name="Gubbala S."/>
            <person name="Hirani K."/>
            <person name="Jayaseelan J.C."/>
            <person name="Lara F."/>
            <person name="Munidasa M."/>
            <person name="Palculict T."/>
            <person name="Patil S."/>
            <person name="Pu L.-L."/>
            <person name="Saada N."/>
            <person name="Tang L."/>
            <person name="Weissenberger G."/>
            <person name="Zhu Y."/>
            <person name="Hemphill L."/>
            <person name="Shang Y."/>
            <person name="Youmans B."/>
            <person name="Ayvaz T."/>
            <person name="Ross M."/>
            <person name="Santibanez J."/>
            <person name="Aqrawi P."/>
            <person name="Gross S."/>
            <person name="Joshi V."/>
            <person name="Fowler G."/>
            <person name="Nazareth L."/>
            <person name="Reid J."/>
            <person name="Worley K."/>
            <person name="Petrosino J."/>
            <person name="Highlander S."/>
            <person name="Gibbs R."/>
        </authorList>
    </citation>
    <scope>NUCLEOTIDE SEQUENCE [LARGE SCALE GENOMIC DNA]</scope>
    <source>
        <strain evidence="7 8">ATCC BAA-1640</strain>
    </source>
</reference>
<keyword evidence="4" id="KW-0288">FMN</keyword>
<evidence type="ECO:0000256" key="3">
    <source>
        <dbReference type="ARBA" id="ARBA00022630"/>
    </source>
</evidence>
<dbReference type="CDD" id="cd02062">
    <property type="entry name" value="Nitro_FMN_reductase"/>
    <property type="match status" value="1"/>
</dbReference>